<dbReference type="InterPro" id="IPR018060">
    <property type="entry name" value="HTH_AraC"/>
</dbReference>
<dbReference type="Gene3D" id="3.30.160.70">
    <property type="entry name" value="Methylated DNA-protein cysteine methyltransferase domain"/>
    <property type="match status" value="1"/>
</dbReference>
<organism evidence="9 10">
    <name type="scientific">Sphingomonas citri</name>
    <dbReference type="NCBI Taxonomy" id="2862499"/>
    <lineage>
        <taxon>Bacteria</taxon>
        <taxon>Pseudomonadati</taxon>
        <taxon>Pseudomonadota</taxon>
        <taxon>Alphaproteobacteria</taxon>
        <taxon>Sphingomonadales</taxon>
        <taxon>Sphingomonadaceae</taxon>
        <taxon>Sphingomonas</taxon>
    </lineage>
</organism>
<dbReference type="Proteomes" id="UP000759103">
    <property type="component" value="Unassembled WGS sequence"/>
</dbReference>
<dbReference type="Gene3D" id="3.40.10.10">
    <property type="entry name" value="DNA Methylphosphotriester Repair Domain"/>
    <property type="match status" value="1"/>
</dbReference>
<evidence type="ECO:0000313" key="9">
    <source>
        <dbReference type="EMBL" id="MBW6532811.1"/>
    </source>
</evidence>
<keyword evidence="10" id="KW-1185">Reference proteome</keyword>
<evidence type="ECO:0000256" key="6">
    <source>
        <dbReference type="ARBA" id="ARBA00023163"/>
    </source>
</evidence>
<comment type="cofactor">
    <cofactor evidence="1">
        <name>Zn(2+)</name>
        <dbReference type="ChEBI" id="CHEBI:29105"/>
    </cofactor>
</comment>
<protein>
    <submittedName>
        <fullName evidence="9">Helix-turn-helix domain-containing protein</fullName>
    </submittedName>
</protein>
<dbReference type="SUPFAM" id="SSF53155">
    <property type="entry name" value="Methylated DNA-protein cysteine methyltransferase domain"/>
    <property type="match status" value="1"/>
</dbReference>
<keyword evidence="6" id="KW-0804">Transcription</keyword>
<dbReference type="Gene3D" id="1.10.10.60">
    <property type="entry name" value="Homeodomain-like"/>
    <property type="match status" value="1"/>
</dbReference>
<dbReference type="EMBL" id="JAHXZN010000010">
    <property type="protein sequence ID" value="MBW6532811.1"/>
    <property type="molecule type" value="Genomic_DNA"/>
</dbReference>
<dbReference type="InterPro" id="IPR009057">
    <property type="entry name" value="Homeodomain-like_sf"/>
</dbReference>
<dbReference type="Pfam" id="PF12833">
    <property type="entry name" value="HTH_18"/>
    <property type="match status" value="1"/>
</dbReference>
<evidence type="ECO:0000256" key="3">
    <source>
        <dbReference type="ARBA" id="ARBA00023015"/>
    </source>
</evidence>
<dbReference type="InterPro" id="IPR004026">
    <property type="entry name" value="Ada_DNA_repair_Zn-bd"/>
</dbReference>
<dbReference type="Pfam" id="PF02805">
    <property type="entry name" value="Ada_Zn_binding"/>
    <property type="match status" value="1"/>
</dbReference>
<name>A0ABS7BT85_9SPHN</name>
<reference evidence="9 10" key="1">
    <citation type="submission" date="2021-07" db="EMBL/GenBank/DDBJ databases">
        <title>Sphingomonas sp.</title>
        <authorList>
            <person name="Feng G."/>
            <person name="Li J."/>
            <person name="Pan M."/>
        </authorList>
    </citation>
    <scope>NUCLEOTIDE SEQUENCE [LARGE SCALE GENOMIC DNA]</scope>
    <source>
        <strain evidence="9 10">RRHST34</strain>
    </source>
</reference>
<dbReference type="SMART" id="SM00342">
    <property type="entry name" value="HTH_ARAC"/>
    <property type="match status" value="1"/>
</dbReference>
<dbReference type="PANTHER" id="PTHR46796:SF6">
    <property type="entry name" value="ARAC SUBFAMILY"/>
    <property type="match status" value="1"/>
</dbReference>
<accession>A0ABS7BT85</accession>
<keyword evidence="4" id="KW-0238">DNA-binding</keyword>
<dbReference type="PROSITE" id="PS01124">
    <property type="entry name" value="HTH_ARAC_FAMILY_2"/>
    <property type="match status" value="1"/>
</dbReference>
<dbReference type="SUPFAM" id="SSF46689">
    <property type="entry name" value="Homeodomain-like"/>
    <property type="match status" value="1"/>
</dbReference>
<dbReference type="SUPFAM" id="SSF57884">
    <property type="entry name" value="Ada DNA repair protein, N-terminal domain (N-Ada 10)"/>
    <property type="match status" value="1"/>
</dbReference>
<evidence type="ECO:0000313" key="10">
    <source>
        <dbReference type="Proteomes" id="UP000759103"/>
    </source>
</evidence>
<feature type="domain" description="HTH araC/xylS-type" evidence="8">
    <location>
        <begin position="148"/>
        <end position="226"/>
    </location>
</feature>
<gene>
    <name evidence="9" type="ORF">KZ820_18865</name>
</gene>
<feature type="region of interest" description="Disordered" evidence="7">
    <location>
        <begin position="1"/>
        <end position="21"/>
    </location>
</feature>
<evidence type="ECO:0000259" key="8">
    <source>
        <dbReference type="PROSITE" id="PS01124"/>
    </source>
</evidence>
<evidence type="ECO:0000256" key="2">
    <source>
        <dbReference type="ARBA" id="ARBA00022603"/>
    </source>
</evidence>
<proteinExistence type="predicted"/>
<dbReference type="InterPro" id="IPR035451">
    <property type="entry name" value="Ada-like_dom_sf"/>
</dbReference>
<dbReference type="PANTHER" id="PTHR46796">
    <property type="entry name" value="HTH-TYPE TRANSCRIPTIONAL ACTIVATOR RHAS-RELATED"/>
    <property type="match status" value="1"/>
</dbReference>
<sequence>MTDTAPLPHALPSSRTGSGIHASAHPAADAYAARWIPDKVRYDGGWVAHGVDHADPVAISGTILAPSAPIDPDAAWAAFVSRDRAYDGRFVVTVSSTRIYCRPSCAARRPRREHVGFLADGAAARAAGYRACRRCLPDDVTRDATAVRRALTLLDDDEGSLSLAALAASVGYAPHHFQRLFTRATGLSPAAYARDRRAARAAAALRAERNVTAAIYAAGYAAPSRFYADAAALGMTPAAWASGGAGERVAWCEVPTPLGALLVALTGRGLCLVSLDEGVEALAALLPAATLVEADAGERSRMLRWVGAAAVPLDAALPETQRRALFLAAVRAAARADA</sequence>
<evidence type="ECO:0000256" key="4">
    <source>
        <dbReference type="ARBA" id="ARBA00023125"/>
    </source>
</evidence>
<evidence type="ECO:0000256" key="7">
    <source>
        <dbReference type="SAM" id="MobiDB-lite"/>
    </source>
</evidence>
<evidence type="ECO:0000256" key="5">
    <source>
        <dbReference type="ARBA" id="ARBA00023159"/>
    </source>
</evidence>
<dbReference type="InterPro" id="IPR036631">
    <property type="entry name" value="MGMT_N_sf"/>
</dbReference>
<keyword evidence="2" id="KW-0808">Transferase</keyword>
<keyword evidence="5" id="KW-0010">Activator</keyword>
<dbReference type="InterPro" id="IPR050204">
    <property type="entry name" value="AraC_XylS_family_regulators"/>
</dbReference>
<keyword evidence="2" id="KW-0489">Methyltransferase</keyword>
<evidence type="ECO:0000256" key="1">
    <source>
        <dbReference type="ARBA" id="ARBA00001947"/>
    </source>
</evidence>
<comment type="caution">
    <text evidence="9">The sequence shown here is derived from an EMBL/GenBank/DDBJ whole genome shotgun (WGS) entry which is preliminary data.</text>
</comment>
<keyword evidence="3" id="KW-0805">Transcription regulation</keyword>